<name>A0AAE0Z297_9GAST</name>
<evidence type="ECO:0000256" key="6">
    <source>
        <dbReference type="ARBA" id="ARBA00023180"/>
    </source>
</evidence>
<dbReference type="PANTHER" id="PTHR10157:SF23">
    <property type="entry name" value="MOXD1 HOMOLOG 1"/>
    <property type="match status" value="1"/>
</dbReference>
<keyword evidence="7" id="KW-0732">Signal</keyword>
<keyword evidence="1" id="KW-0479">Metal-binding</keyword>
<feature type="signal peptide" evidence="7">
    <location>
        <begin position="1"/>
        <end position="31"/>
    </location>
</feature>
<dbReference type="AlphaFoldDB" id="A0AAE0Z297"/>
<evidence type="ECO:0000313" key="11">
    <source>
        <dbReference type="Proteomes" id="UP001283361"/>
    </source>
</evidence>
<dbReference type="InterPro" id="IPR000323">
    <property type="entry name" value="Cu2_ascorb_mOase_N"/>
</dbReference>
<evidence type="ECO:0000313" key="10">
    <source>
        <dbReference type="EMBL" id="KAK3761290.1"/>
    </source>
</evidence>
<dbReference type="InterPro" id="IPR008977">
    <property type="entry name" value="PHM/PNGase_F_dom_sf"/>
</dbReference>
<evidence type="ECO:0000256" key="7">
    <source>
        <dbReference type="SAM" id="SignalP"/>
    </source>
</evidence>
<gene>
    <name evidence="10" type="ORF">RRG08_014301</name>
</gene>
<evidence type="ECO:0000256" key="1">
    <source>
        <dbReference type="ARBA" id="ARBA00022723"/>
    </source>
</evidence>
<dbReference type="PANTHER" id="PTHR10157">
    <property type="entry name" value="DOPAMINE BETA HYDROXYLASE RELATED"/>
    <property type="match status" value="1"/>
</dbReference>
<proteinExistence type="predicted"/>
<protein>
    <recommendedName>
        <fullName evidence="12">Peptidylglycine monooxygenase</fullName>
    </recommendedName>
</protein>
<dbReference type="Gene3D" id="2.60.120.230">
    <property type="match status" value="1"/>
</dbReference>
<dbReference type="InterPro" id="IPR014784">
    <property type="entry name" value="Cu2_ascorb_mOase-like_C"/>
</dbReference>
<keyword evidence="11" id="KW-1185">Reference proteome</keyword>
<dbReference type="Pfam" id="PF01082">
    <property type="entry name" value="Cu2_monooxygen"/>
    <property type="match status" value="1"/>
</dbReference>
<keyword evidence="5" id="KW-1015">Disulfide bond</keyword>
<keyword evidence="4" id="KW-0503">Monooxygenase</keyword>
<dbReference type="SUPFAM" id="SSF49742">
    <property type="entry name" value="PHM/PNGase F"/>
    <property type="match status" value="2"/>
</dbReference>
<dbReference type="Gene3D" id="2.60.120.310">
    <property type="entry name" value="Copper type II, ascorbate-dependent monooxygenase, N-terminal domain"/>
    <property type="match status" value="1"/>
</dbReference>
<dbReference type="InterPro" id="IPR036939">
    <property type="entry name" value="Cu2_ascorb_mOase_N_sf"/>
</dbReference>
<dbReference type="GO" id="GO:0005507">
    <property type="term" value="F:copper ion binding"/>
    <property type="evidence" value="ECO:0007669"/>
    <property type="project" value="InterPro"/>
</dbReference>
<dbReference type="Proteomes" id="UP001283361">
    <property type="component" value="Unassembled WGS sequence"/>
</dbReference>
<keyword evidence="2" id="KW-0560">Oxidoreductase</keyword>
<dbReference type="GO" id="GO:0004500">
    <property type="term" value="F:dopamine beta-monooxygenase activity"/>
    <property type="evidence" value="ECO:0007669"/>
    <property type="project" value="InterPro"/>
</dbReference>
<dbReference type="Pfam" id="PF03712">
    <property type="entry name" value="Cu2_monoox_C"/>
    <property type="match status" value="1"/>
</dbReference>
<evidence type="ECO:0000256" key="2">
    <source>
        <dbReference type="ARBA" id="ARBA00023002"/>
    </source>
</evidence>
<dbReference type="InterPro" id="IPR000945">
    <property type="entry name" value="DBH-like"/>
</dbReference>
<keyword evidence="3" id="KW-0186">Copper</keyword>
<accession>A0AAE0Z297</accession>
<feature type="chain" id="PRO_5042093031" description="Peptidylglycine monooxygenase" evidence="7">
    <location>
        <begin position="32"/>
        <end position="450"/>
    </location>
</feature>
<keyword evidence="6" id="KW-0325">Glycoprotein</keyword>
<evidence type="ECO:0000259" key="8">
    <source>
        <dbReference type="Pfam" id="PF01082"/>
    </source>
</evidence>
<organism evidence="10 11">
    <name type="scientific">Elysia crispata</name>
    <name type="common">lettuce slug</name>
    <dbReference type="NCBI Taxonomy" id="231223"/>
    <lineage>
        <taxon>Eukaryota</taxon>
        <taxon>Metazoa</taxon>
        <taxon>Spiralia</taxon>
        <taxon>Lophotrochozoa</taxon>
        <taxon>Mollusca</taxon>
        <taxon>Gastropoda</taxon>
        <taxon>Heterobranchia</taxon>
        <taxon>Euthyneura</taxon>
        <taxon>Panpulmonata</taxon>
        <taxon>Sacoglossa</taxon>
        <taxon>Placobranchoidea</taxon>
        <taxon>Plakobranchidae</taxon>
        <taxon>Elysia</taxon>
    </lineage>
</organism>
<evidence type="ECO:0000256" key="4">
    <source>
        <dbReference type="ARBA" id="ARBA00023033"/>
    </source>
</evidence>
<evidence type="ECO:0008006" key="12">
    <source>
        <dbReference type="Google" id="ProtNLM"/>
    </source>
</evidence>
<dbReference type="EMBL" id="JAWDGP010004919">
    <property type="protein sequence ID" value="KAK3761290.1"/>
    <property type="molecule type" value="Genomic_DNA"/>
</dbReference>
<dbReference type="PROSITE" id="PS00084">
    <property type="entry name" value="CU2_MONOOXYGENASE_1"/>
    <property type="match status" value="1"/>
</dbReference>
<reference evidence="10" key="1">
    <citation type="journal article" date="2023" name="G3 (Bethesda)">
        <title>A reference genome for the long-term kleptoplast-retaining sea slug Elysia crispata morphotype clarki.</title>
        <authorList>
            <person name="Eastman K.E."/>
            <person name="Pendleton A.L."/>
            <person name="Shaikh M.A."/>
            <person name="Suttiyut T."/>
            <person name="Ogas R."/>
            <person name="Tomko P."/>
            <person name="Gavelis G."/>
            <person name="Widhalm J.R."/>
            <person name="Wisecaver J.H."/>
        </authorList>
    </citation>
    <scope>NUCLEOTIDE SEQUENCE</scope>
    <source>
        <strain evidence="10">ECLA1</strain>
    </source>
</reference>
<dbReference type="InterPro" id="IPR020611">
    <property type="entry name" value="Cu2_ascorb_mOase_CS-1"/>
</dbReference>
<evidence type="ECO:0000256" key="5">
    <source>
        <dbReference type="ARBA" id="ARBA00023157"/>
    </source>
</evidence>
<dbReference type="InterPro" id="IPR024548">
    <property type="entry name" value="Cu2_monoox_C"/>
</dbReference>
<feature type="domain" description="Copper type II ascorbate-dependent monooxygenase N-terminal" evidence="8">
    <location>
        <begin position="50"/>
        <end position="174"/>
    </location>
</feature>
<sequence>MIGESSYFKFRTKLVTLAFAIIVSVTASVTAVTDGSQECEATKEQDVMYFDVKLPRTTVPGQVTSYVCQTQPIPMTSQHEYHAVAFEPLIDNRDLVHHMLLFGCGETHDTPMQQAQARTPHLCGASDNSCRFFLVQWSMGIEGQICSPPNAGVRFGLKSVSRLSLQIHWNNANSTQGISDSSGFRIYYTKRLRKYDVANLQIGQNDLEIPPGQGHYAQTGGCSGECTSQWLQQPIFLTRAHVHMHYIGDGSVLELVRDGHVVKEIVRDNSYEYTKPPAHVLDEPVKVLPGDELRLTCIFNTRDGEKQRNRTIYWGEGSDGEMCYAFITYYPKVKDFNQCIQFDNYDICTETGFAPLGECVYPGFLHAFEMGMASAILEQCGKVESSSNGDNLTGRLCSAACSDAIQEVTGHPCMQGRVGQNARRTLLPDLVDWAAVKEILDQAETHCPHQ</sequence>
<evidence type="ECO:0000259" key="9">
    <source>
        <dbReference type="Pfam" id="PF03712"/>
    </source>
</evidence>
<comment type="caution">
    <text evidence="10">The sequence shown here is derived from an EMBL/GenBank/DDBJ whole genome shotgun (WGS) entry which is preliminary data.</text>
</comment>
<feature type="domain" description="Copper type II ascorbate-dependent monooxygenase C-terminal" evidence="9">
    <location>
        <begin position="201"/>
        <end position="343"/>
    </location>
</feature>
<evidence type="ECO:0000256" key="3">
    <source>
        <dbReference type="ARBA" id="ARBA00023008"/>
    </source>
</evidence>